<proteinExistence type="predicted"/>
<accession>A0A699KMP7</accession>
<sequence>GGGDFQENQDAENIEEDDEADDGDTGDAAPDDDEVYKVEKII</sequence>
<protein>
    <submittedName>
        <fullName evidence="2">Uncharacterized protein</fullName>
    </submittedName>
</protein>
<comment type="caution">
    <text evidence="2">The sequence shown here is derived from an EMBL/GenBank/DDBJ whole genome shotgun (WGS) entry which is preliminary data.</text>
</comment>
<evidence type="ECO:0000256" key="1">
    <source>
        <dbReference type="SAM" id="MobiDB-lite"/>
    </source>
</evidence>
<dbReference type="EMBL" id="BKCJ010527442">
    <property type="protein sequence ID" value="GFA98439.1"/>
    <property type="molecule type" value="Genomic_DNA"/>
</dbReference>
<organism evidence="2">
    <name type="scientific">Tanacetum cinerariifolium</name>
    <name type="common">Dalmatian daisy</name>
    <name type="synonym">Chrysanthemum cinerariifolium</name>
    <dbReference type="NCBI Taxonomy" id="118510"/>
    <lineage>
        <taxon>Eukaryota</taxon>
        <taxon>Viridiplantae</taxon>
        <taxon>Streptophyta</taxon>
        <taxon>Embryophyta</taxon>
        <taxon>Tracheophyta</taxon>
        <taxon>Spermatophyta</taxon>
        <taxon>Magnoliopsida</taxon>
        <taxon>eudicotyledons</taxon>
        <taxon>Gunneridae</taxon>
        <taxon>Pentapetalae</taxon>
        <taxon>asterids</taxon>
        <taxon>campanulids</taxon>
        <taxon>Asterales</taxon>
        <taxon>Asteraceae</taxon>
        <taxon>Asteroideae</taxon>
        <taxon>Anthemideae</taxon>
        <taxon>Anthemidinae</taxon>
        <taxon>Tanacetum</taxon>
    </lineage>
</organism>
<feature type="compositionally biased region" description="Acidic residues" evidence="1">
    <location>
        <begin position="7"/>
        <end position="34"/>
    </location>
</feature>
<feature type="non-terminal residue" evidence="2">
    <location>
        <position position="42"/>
    </location>
</feature>
<feature type="region of interest" description="Disordered" evidence="1">
    <location>
        <begin position="1"/>
        <end position="42"/>
    </location>
</feature>
<reference evidence="2" key="1">
    <citation type="journal article" date="2019" name="Sci. Rep.">
        <title>Draft genome of Tanacetum cinerariifolium, the natural source of mosquito coil.</title>
        <authorList>
            <person name="Yamashiro T."/>
            <person name="Shiraishi A."/>
            <person name="Satake H."/>
            <person name="Nakayama K."/>
        </authorList>
    </citation>
    <scope>NUCLEOTIDE SEQUENCE</scope>
</reference>
<evidence type="ECO:0000313" key="2">
    <source>
        <dbReference type="EMBL" id="GFA98439.1"/>
    </source>
</evidence>
<dbReference type="AlphaFoldDB" id="A0A699KMP7"/>
<gene>
    <name evidence="2" type="ORF">Tci_670411</name>
</gene>
<name>A0A699KMP7_TANCI</name>
<feature type="non-terminal residue" evidence="2">
    <location>
        <position position="1"/>
    </location>
</feature>